<evidence type="ECO:0000256" key="13">
    <source>
        <dbReference type="ARBA" id="ARBA00023034"/>
    </source>
</evidence>
<dbReference type="OrthoDB" id="29460at2759"/>
<dbReference type="SUPFAM" id="SSF50911">
    <property type="entry name" value="Mannose 6-phosphate receptor domain"/>
    <property type="match status" value="1"/>
</dbReference>
<dbReference type="Pfam" id="PF09451">
    <property type="entry name" value="ATG27"/>
    <property type="match status" value="1"/>
</dbReference>
<proteinExistence type="inferred from homology"/>
<evidence type="ECO:0000313" key="21">
    <source>
        <dbReference type="EMBL" id="KAH3719472.1"/>
    </source>
</evidence>
<dbReference type="Proteomes" id="UP000828390">
    <property type="component" value="Unassembled WGS sequence"/>
</dbReference>
<dbReference type="GO" id="GO:0034045">
    <property type="term" value="C:phagophore assembly site membrane"/>
    <property type="evidence" value="ECO:0007669"/>
    <property type="project" value="UniProtKB-SubCell"/>
</dbReference>
<evidence type="ECO:0000313" key="22">
    <source>
        <dbReference type="Proteomes" id="UP000828390"/>
    </source>
</evidence>
<dbReference type="PANTHER" id="PTHR15071:SF0">
    <property type="entry name" value="MANNOSE 6-PHOSPHATE RECEPTOR-LIKE PROTEIN 1"/>
    <property type="match status" value="1"/>
</dbReference>
<dbReference type="GO" id="GO:0015031">
    <property type="term" value="P:protein transport"/>
    <property type="evidence" value="ECO:0007669"/>
    <property type="project" value="UniProtKB-KW"/>
</dbReference>
<evidence type="ECO:0000256" key="17">
    <source>
        <dbReference type="ARBA" id="ARBA00023329"/>
    </source>
</evidence>
<comment type="caution">
    <text evidence="21">The sequence shown here is derived from an EMBL/GenBank/DDBJ whole genome shotgun (WGS) entry which is preliminary data.</text>
</comment>
<dbReference type="FunFam" id="2.70.130.10:FF:000029">
    <property type="entry name" value="uncharacterized protein LOC100184158"/>
    <property type="match status" value="1"/>
</dbReference>
<evidence type="ECO:0000256" key="4">
    <source>
        <dbReference type="ARBA" id="ARBA00004472"/>
    </source>
</evidence>
<evidence type="ECO:0000256" key="8">
    <source>
        <dbReference type="ARBA" id="ARBA00022692"/>
    </source>
</evidence>
<protein>
    <recommendedName>
        <fullName evidence="6">Autophagy-related protein 27</fullName>
    </recommendedName>
</protein>
<evidence type="ECO:0000256" key="9">
    <source>
        <dbReference type="ARBA" id="ARBA00022729"/>
    </source>
</evidence>
<evidence type="ECO:0000256" key="7">
    <source>
        <dbReference type="ARBA" id="ARBA00022448"/>
    </source>
</evidence>
<dbReference type="GO" id="GO:0010008">
    <property type="term" value="C:endosome membrane"/>
    <property type="evidence" value="ECO:0007669"/>
    <property type="project" value="UniProtKB-SubCell"/>
</dbReference>
<evidence type="ECO:0000256" key="1">
    <source>
        <dbReference type="ARBA" id="ARBA00004304"/>
    </source>
</evidence>
<evidence type="ECO:0000256" key="2">
    <source>
        <dbReference type="ARBA" id="ARBA00004358"/>
    </source>
</evidence>
<dbReference type="EMBL" id="JAIWYP010000013">
    <property type="protein sequence ID" value="KAH3719472.1"/>
    <property type="molecule type" value="Genomic_DNA"/>
</dbReference>
<feature type="transmembrane region" description="Helical" evidence="18">
    <location>
        <begin position="183"/>
        <end position="205"/>
    </location>
</feature>
<keyword evidence="13" id="KW-0333">Golgi apparatus</keyword>
<keyword evidence="15 18" id="KW-0472">Membrane</keyword>
<evidence type="ECO:0000256" key="16">
    <source>
        <dbReference type="ARBA" id="ARBA00023157"/>
    </source>
</evidence>
<evidence type="ECO:0000256" key="12">
    <source>
        <dbReference type="ARBA" id="ARBA00023006"/>
    </source>
</evidence>
<keyword evidence="14" id="KW-0496">Mitochondrion</keyword>
<sequence>MEKTTIVSVVLFMTTVMHGESKQCVQNDECSCTFDDGSGKVDLSMLGSKSTSIIRDIFAPDNYAYSFNPCYPFSEGTCANAAGCQIDTARSIYYNIGDSKKVDFSFDGSNVVGAYTAHDGARKSQVTYICDPSASSPTFTVMGETKQSFYEFRISSKYACPDGGSGPGPGPGPIITVSVSISVGWVLTILFLSGTSLYLIAGLLVNKIYRHNSGRELLPNISFWISFPGLVKDGCLFVVGLVRGRGGYGKV</sequence>
<dbReference type="PROSITE" id="PS51914">
    <property type="entry name" value="MRH"/>
    <property type="match status" value="1"/>
</dbReference>
<evidence type="ECO:0000256" key="14">
    <source>
        <dbReference type="ARBA" id="ARBA00023128"/>
    </source>
</evidence>
<keyword evidence="8 18" id="KW-0812">Transmembrane</keyword>
<dbReference type="InterPro" id="IPR018939">
    <property type="entry name" value="Autophagy-rel_prot_27"/>
</dbReference>
<keyword evidence="10" id="KW-0653">Protein transport</keyword>
<feature type="chain" id="PRO_5038527934" description="Autophagy-related protein 27" evidence="19">
    <location>
        <begin position="22"/>
        <end position="251"/>
    </location>
</feature>
<evidence type="ECO:0000256" key="18">
    <source>
        <dbReference type="SAM" id="Phobius"/>
    </source>
</evidence>
<evidence type="ECO:0000256" key="3">
    <source>
        <dbReference type="ARBA" id="ARBA00004394"/>
    </source>
</evidence>
<evidence type="ECO:0000256" key="15">
    <source>
        <dbReference type="ARBA" id="ARBA00023136"/>
    </source>
</evidence>
<reference evidence="21" key="1">
    <citation type="journal article" date="2019" name="bioRxiv">
        <title>The Genome of the Zebra Mussel, Dreissena polymorpha: A Resource for Invasive Species Research.</title>
        <authorList>
            <person name="McCartney M.A."/>
            <person name="Auch B."/>
            <person name="Kono T."/>
            <person name="Mallez S."/>
            <person name="Zhang Y."/>
            <person name="Obille A."/>
            <person name="Becker A."/>
            <person name="Abrahante J.E."/>
            <person name="Garbe J."/>
            <person name="Badalamenti J.P."/>
            <person name="Herman A."/>
            <person name="Mangelson H."/>
            <person name="Liachko I."/>
            <person name="Sullivan S."/>
            <person name="Sone E.D."/>
            <person name="Koren S."/>
            <person name="Silverstein K.A.T."/>
            <person name="Beckman K.B."/>
            <person name="Gohl D.M."/>
        </authorList>
    </citation>
    <scope>NUCLEOTIDE SEQUENCE</scope>
    <source>
        <strain evidence="21">Duluth1</strain>
        <tissue evidence="21">Whole animal</tissue>
    </source>
</reference>
<dbReference type="InterPro" id="IPR044865">
    <property type="entry name" value="MRH_dom"/>
</dbReference>
<feature type="domain" description="MRH" evidence="20">
    <location>
        <begin position="28"/>
        <end position="162"/>
    </location>
</feature>
<dbReference type="GO" id="GO:0000139">
    <property type="term" value="C:Golgi membrane"/>
    <property type="evidence" value="ECO:0007669"/>
    <property type="project" value="UniProtKB-SubCell"/>
</dbReference>
<dbReference type="Gene3D" id="2.70.130.10">
    <property type="entry name" value="Mannose-6-phosphate receptor binding domain"/>
    <property type="match status" value="1"/>
</dbReference>
<comment type="subcellular location">
    <subcellularLocation>
        <location evidence="2">Cytoplasmic vesicle membrane</location>
        <topology evidence="2">Single-pass type I membrane protein</topology>
    </subcellularLocation>
    <subcellularLocation>
        <location evidence="3">Golgi apparatus membrane</location>
    </subcellularLocation>
    <subcellularLocation>
        <location evidence="1">Mitochondrion membrane</location>
        <topology evidence="1">Single-pass membrane protein</topology>
    </subcellularLocation>
    <subcellularLocation>
        <location evidence="4">Preautophagosomal structure membrane</location>
        <topology evidence="4">Single-pass type I membrane protein</topology>
    </subcellularLocation>
</comment>
<dbReference type="GO" id="GO:0031966">
    <property type="term" value="C:mitochondrial membrane"/>
    <property type="evidence" value="ECO:0007669"/>
    <property type="project" value="UniProtKB-SubCell"/>
</dbReference>
<keyword evidence="16" id="KW-1015">Disulfide bond</keyword>
<dbReference type="PANTHER" id="PTHR15071">
    <property type="entry name" value="MANNOSE-6-PHOSPHATE RECEPTOR FAMILY MEMBER"/>
    <property type="match status" value="1"/>
</dbReference>
<keyword evidence="7" id="KW-0813">Transport</keyword>
<keyword evidence="12" id="KW-0072">Autophagy</keyword>
<reference evidence="21" key="2">
    <citation type="submission" date="2020-11" db="EMBL/GenBank/DDBJ databases">
        <authorList>
            <person name="McCartney M.A."/>
            <person name="Auch B."/>
            <person name="Kono T."/>
            <person name="Mallez S."/>
            <person name="Becker A."/>
            <person name="Gohl D.M."/>
            <person name="Silverstein K.A.T."/>
            <person name="Koren S."/>
            <person name="Bechman K.B."/>
            <person name="Herman A."/>
            <person name="Abrahante J.E."/>
            <person name="Garbe J."/>
        </authorList>
    </citation>
    <scope>NUCLEOTIDE SEQUENCE</scope>
    <source>
        <strain evidence="21">Duluth1</strain>
        <tissue evidence="21">Whole animal</tissue>
    </source>
</reference>
<dbReference type="AlphaFoldDB" id="A0A9D4C8L3"/>
<evidence type="ECO:0000256" key="11">
    <source>
        <dbReference type="ARBA" id="ARBA00022989"/>
    </source>
</evidence>
<comment type="similarity">
    <text evidence="5">Belongs to the ATG27 family.</text>
</comment>
<feature type="signal peptide" evidence="19">
    <location>
        <begin position="1"/>
        <end position="21"/>
    </location>
</feature>
<dbReference type="InterPro" id="IPR009011">
    <property type="entry name" value="Man6P_isomerase_rcpt-bd_dom_sf"/>
</dbReference>
<organism evidence="21 22">
    <name type="scientific">Dreissena polymorpha</name>
    <name type="common">Zebra mussel</name>
    <name type="synonym">Mytilus polymorpha</name>
    <dbReference type="NCBI Taxonomy" id="45954"/>
    <lineage>
        <taxon>Eukaryota</taxon>
        <taxon>Metazoa</taxon>
        <taxon>Spiralia</taxon>
        <taxon>Lophotrochozoa</taxon>
        <taxon>Mollusca</taxon>
        <taxon>Bivalvia</taxon>
        <taxon>Autobranchia</taxon>
        <taxon>Heteroconchia</taxon>
        <taxon>Euheterodonta</taxon>
        <taxon>Imparidentia</taxon>
        <taxon>Neoheterodontei</taxon>
        <taxon>Myida</taxon>
        <taxon>Dreissenoidea</taxon>
        <taxon>Dreissenidae</taxon>
        <taxon>Dreissena</taxon>
    </lineage>
</organism>
<keyword evidence="11 18" id="KW-1133">Transmembrane helix</keyword>
<evidence type="ECO:0000256" key="19">
    <source>
        <dbReference type="SAM" id="SignalP"/>
    </source>
</evidence>
<dbReference type="GO" id="GO:0005802">
    <property type="term" value="C:trans-Golgi network"/>
    <property type="evidence" value="ECO:0007669"/>
    <property type="project" value="TreeGrafter"/>
</dbReference>
<keyword evidence="17" id="KW-0968">Cytoplasmic vesicle</keyword>
<dbReference type="GO" id="GO:0006914">
    <property type="term" value="P:autophagy"/>
    <property type="evidence" value="ECO:0007669"/>
    <property type="project" value="UniProtKB-KW"/>
</dbReference>
<evidence type="ECO:0000256" key="5">
    <source>
        <dbReference type="ARBA" id="ARBA00005363"/>
    </source>
</evidence>
<accession>A0A9D4C8L3</accession>
<evidence type="ECO:0000256" key="10">
    <source>
        <dbReference type="ARBA" id="ARBA00022927"/>
    </source>
</evidence>
<gene>
    <name evidence="21" type="ORF">DPMN_062309</name>
</gene>
<evidence type="ECO:0000259" key="20">
    <source>
        <dbReference type="PROSITE" id="PS51914"/>
    </source>
</evidence>
<name>A0A9D4C8L3_DREPO</name>
<evidence type="ECO:0000256" key="6">
    <source>
        <dbReference type="ARBA" id="ARBA00013776"/>
    </source>
</evidence>
<keyword evidence="9 19" id="KW-0732">Signal</keyword>
<keyword evidence="22" id="KW-1185">Reference proteome</keyword>